<evidence type="ECO:0000256" key="3">
    <source>
        <dbReference type="SAM" id="SignalP"/>
    </source>
</evidence>
<organism evidence="5 6">
    <name type="scientific">Cupriavidus laharis</name>
    <dbReference type="NCBI Taxonomy" id="151654"/>
    <lineage>
        <taxon>Bacteria</taxon>
        <taxon>Pseudomonadati</taxon>
        <taxon>Pseudomonadota</taxon>
        <taxon>Betaproteobacteria</taxon>
        <taxon>Burkholderiales</taxon>
        <taxon>Burkholderiaceae</taxon>
        <taxon>Cupriavidus</taxon>
    </lineage>
</organism>
<keyword evidence="6" id="KW-1185">Reference proteome</keyword>
<dbReference type="Pfam" id="PF05567">
    <property type="entry name" value="T4P_PilY1"/>
    <property type="match status" value="1"/>
</dbReference>
<proteinExistence type="predicted"/>
<keyword evidence="3" id="KW-0732">Signal</keyword>
<evidence type="ECO:0000256" key="2">
    <source>
        <dbReference type="ARBA" id="ARBA00022837"/>
    </source>
</evidence>
<feature type="signal peptide" evidence="3">
    <location>
        <begin position="1"/>
        <end position="30"/>
    </location>
</feature>
<dbReference type="EMBL" id="CAJZAI010000006">
    <property type="protein sequence ID" value="CAG9175324.1"/>
    <property type="molecule type" value="Genomic_DNA"/>
</dbReference>
<gene>
    <name evidence="5" type="primary">pilY1</name>
    <name evidence="5" type="ORF">LMG23992_02929</name>
</gene>
<evidence type="ECO:0000259" key="4">
    <source>
        <dbReference type="Pfam" id="PF05567"/>
    </source>
</evidence>
<dbReference type="InterPro" id="IPR008707">
    <property type="entry name" value="B-propeller_PilY1"/>
</dbReference>
<keyword evidence="1" id="KW-0479">Metal-binding</keyword>
<dbReference type="Proteomes" id="UP000727654">
    <property type="component" value="Unassembled WGS sequence"/>
</dbReference>
<reference evidence="5 6" key="1">
    <citation type="submission" date="2021-08" db="EMBL/GenBank/DDBJ databases">
        <authorList>
            <person name="Peeters C."/>
        </authorList>
    </citation>
    <scope>NUCLEOTIDE SEQUENCE [LARGE SCALE GENOMIC DNA]</scope>
    <source>
        <strain evidence="5 6">LMG 23992</strain>
    </source>
</reference>
<evidence type="ECO:0000256" key="1">
    <source>
        <dbReference type="ARBA" id="ARBA00022723"/>
    </source>
</evidence>
<name>A0ABN7YPC1_9BURK</name>
<evidence type="ECO:0000313" key="5">
    <source>
        <dbReference type="EMBL" id="CAG9175324.1"/>
    </source>
</evidence>
<evidence type="ECO:0000313" key="6">
    <source>
        <dbReference type="Proteomes" id="UP000727654"/>
    </source>
</evidence>
<comment type="caution">
    <text evidence="5">The sequence shown here is derived from an EMBL/GenBank/DDBJ whole genome shotgun (WGS) entry which is preliminary data.</text>
</comment>
<protein>
    <submittedName>
        <fullName evidence="5">Type IV pilus biogenesis factor PilY1</fullName>
    </submittedName>
</protein>
<sequence length="1205" mass="129214">MTGYTKAFRKAVAAALAGLMALSPVSTSLAAVSQQPLIFATSIAPNVMFTLDDSGSMMFEITPESLSPNGTETSWDLTPTRGSWLIYTFPLPSGGRVYSSNGSYYQDDNASVVNFSSGSLAAARYRTAALNVSYYNPDVTYRPWYDPSGNLKNADPAKAYYNPLMTGNGYLDLTQDKTVKTYWLDDDGKGYSYKSVTFYPALYYRYDTSLSGCNNSTSSLKCFRRVEIRTNATYPQSGKRTDCAAAGYCTYSEEIQNFANWFQYYRSRILAMRAAVGQAFSSQNESIRVGYTTINDGTRSGTGSYAGIKRPVAAFDTSSKSAFYQDFYSLDITANGTPLLGAMDTVGKYFKSNAQPWMESAGRPESACRASYHILSTDGYYTDNTDVGDVDSTKGSSIAPVSGTAYQYSPKNPYKDGYSNTLADVAMKYWVNDLRNTENRVPTNARDEAFWQHLVTFTLGVGVKGTLESAPANQPANPDTPRADVLSSILDKLKAGTLSWPKASTSDQTKIDDLWHAAVNSRGDNYSAGDASGLTAALTNALSQIASRSGSSSSAATNSTTLNTDTALFLTRFRSGAWTGELLSQSYNPGDQAFTTLNWNAYQNVPAAASRKIYTWSPGGTTPVGKPLTWSSDTDTSLSSTQKTALGGDKAIVAYLRGDTTLEKRNGGKYRDRVTDNGRGVLVSNVLGDIVNSSPIYVKASDSGYDFLKATEGRSYFSFLANNRVNRRAMIYVGANDGMLHGFDALTGVETFAYMPNQAIVGSNAVKALASPDYIHRFFVDATPAAGDAYFQRTGETAASWRTVLIGGMGAGGKAMFALDVTDPANFDASKVMWEISADTETDLGYTIGTPVIGRLNSGKWVAIFGNGYESASGKAVLYVVDLANPSGTGGIRKIYADPKETAATGNGNGLGSPEVVYDNNLTIQAAYAGDLKGRMWKFDLSDTNPTAWAARMGTTPGVPLFTAVDGVNTTPQAQPITAAPTALINPKDPNKGFLLTFGTGRFYDTADSGATGYNSVYGVWDDQATSVTRSMLQSQTLALATITVGDTPRTLYTLSGNTVDYTRQKGWRIDLLTQGERVVVKPKVDAERLVITTLTPSTDECVGGISSTLLDFSALHGSALSYSVLDVNSDGKIDASDKVTGANNKVLVVSGVSQQGNFGSTIFLGGGEGNKHLKVASATTGEVISVVEQGNIARNRLSWRQISQ</sequence>
<dbReference type="RefSeq" id="WP_224080517.1">
    <property type="nucleotide sequence ID" value="NZ_CAJZAI010000006.1"/>
</dbReference>
<feature type="domain" description="PilY1 beta-propeller" evidence="4">
    <location>
        <begin position="687"/>
        <end position="1038"/>
    </location>
</feature>
<feature type="chain" id="PRO_5045353196" evidence="3">
    <location>
        <begin position="31"/>
        <end position="1205"/>
    </location>
</feature>
<accession>A0ABN7YPC1</accession>
<keyword evidence="2" id="KW-0106">Calcium</keyword>